<dbReference type="Proteomes" id="UP001431784">
    <property type="component" value="Unassembled WGS sequence"/>
</dbReference>
<accession>A0ABT5TER5</accession>
<proteinExistence type="predicted"/>
<name>A0ABT5TER5_9RHOB</name>
<comment type="caution">
    <text evidence="1">The sequence shown here is derived from an EMBL/GenBank/DDBJ whole genome shotgun (WGS) entry which is preliminary data.</text>
</comment>
<evidence type="ECO:0000313" key="1">
    <source>
        <dbReference type="EMBL" id="MDD7973598.1"/>
    </source>
</evidence>
<protein>
    <submittedName>
        <fullName evidence="1">Uncharacterized protein</fullName>
    </submittedName>
</protein>
<sequence length="67" mass="7771">MDPFSARASRSNAVVIRRFVPQVELLYSMITPLHTKLGDPIAFATRIVREEIEPSLPNWAFHNFREM</sequence>
<organism evidence="1 2">
    <name type="scientific">Roseinatronobacter alkalisoli</name>
    <dbReference type="NCBI Taxonomy" id="3028235"/>
    <lineage>
        <taxon>Bacteria</taxon>
        <taxon>Pseudomonadati</taxon>
        <taxon>Pseudomonadota</taxon>
        <taxon>Alphaproteobacteria</taxon>
        <taxon>Rhodobacterales</taxon>
        <taxon>Paracoccaceae</taxon>
        <taxon>Roseinatronobacter</taxon>
    </lineage>
</organism>
<keyword evidence="2" id="KW-1185">Reference proteome</keyword>
<evidence type="ECO:0000313" key="2">
    <source>
        <dbReference type="Proteomes" id="UP001431784"/>
    </source>
</evidence>
<gene>
    <name evidence="1" type="ORF">PUT78_21280</name>
</gene>
<reference evidence="1" key="1">
    <citation type="submission" date="2023-02" db="EMBL/GenBank/DDBJ databases">
        <title>Description of Roseinatronobacter alkalisoli sp. nov., an alkaliphilic bacerium isolated from soda soil.</title>
        <authorList>
            <person name="Wei W."/>
        </authorList>
    </citation>
    <scope>NUCLEOTIDE SEQUENCE</scope>
    <source>
        <strain evidence="1">HJB301</strain>
    </source>
</reference>
<dbReference type="EMBL" id="JAQZSM010000041">
    <property type="protein sequence ID" value="MDD7973598.1"/>
    <property type="molecule type" value="Genomic_DNA"/>
</dbReference>